<evidence type="ECO:0000256" key="1">
    <source>
        <dbReference type="ARBA" id="ARBA00022723"/>
    </source>
</evidence>
<evidence type="ECO:0000256" key="3">
    <source>
        <dbReference type="ARBA" id="ARBA00022833"/>
    </source>
</evidence>
<dbReference type="Gene3D" id="3.30.40.10">
    <property type="entry name" value="Zinc/RING finger domain, C3HC4 (zinc finger)"/>
    <property type="match status" value="1"/>
</dbReference>
<sequence length="271" mass="30901">MCEFVYKSRTLSKCFVKQTPRMEEALGKLSLQELKSCFQSLLKSATCAVCLDVVRSQTVQCINGHVACSTCVANLDSCPTCRQPFSSVQPFYVTQMLNSLPWRRCNHRGCSSILLTDDHAIFCEWKETECELCDWSGPGNELVKHLVSDHPFQKLSQANLYKYYVNEKSTHITPFLLANGHILWVKKVIDPDKTLMMVTFFCVPRGKPERKIFIELHSVTQKDKFSFKIQINSDPDTDTGKENFIAIPNYLLAGCDKKETQVKCVITAYEE</sequence>
<gene>
    <name evidence="6" type="ORF">g.37911</name>
</gene>
<proteinExistence type="predicted"/>
<dbReference type="GO" id="GO:0043161">
    <property type="term" value="P:proteasome-mediated ubiquitin-dependent protein catabolic process"/>
    <property type="evidence" value="ECO:0007669"/>
    <property type="project" value="TreeGrafter"/>
</dbReference>
<keyword evidence="1" id="KW-0479">Metal-binding</keyword>
<feature type="domain" description="RING-type" evidence="5">
    <location>
        <begin position="47"/>
        <end position="82"/>
    </location>
</feature>
<dbReference type="GO" id="GO:0031624">
    <property type="term" value="F:ubiquitin conjugating enzyme binding"/>
    <property type="evidence" value="ECO:0007669"/>
    <property type="project" value="TreeGrafter"/>
</dbReference>
<evidence type="ECO:0000256" key="4">
    <source>
        <dbReference type="PROSITE-ProRule" id="PRU00175"/>
    </source>
</evidence>
<dbReference type="GO" id="GO:0005737">
    <property type="term" value="C:cytoplasm"/>
    <property type="evidence" value="ECO:0007669"/>
    <property type="project" value="TreeGrafter"/>
</dbReference>
<dbReference type="InterPro" id="IPR049548">
    <property type="entry name" value="Sina-like_RING"/>
</dbReference>
<dbReference type="SUPFAM" id="SSF57850">
    <property type="entry name" value="RING/U-box"/>
    <property type="match status" value="1"/>
</dbReference>
<keyword evidence="2 4" id="KW-0863">Zinc-finger</keyword>
<evidence type="ECO:0000259" key="5">
    <source>
        <dbReference type="PROSITE" id="PS50089"/>
    </source>
</evidence>
<dbReference type="Pfam" id="PF21362">
    <property type="entry name" value="Sina_RING"/>
    <property type="match status" value="1"/>
</dbReference>
<dbReference type="PANTHER" id="PTHR45877:SF2">
    <property type="entry name" value="E3 UBIQUITIN-PROTEIN LIGASE SINA-RELATED"/>
    <property type="match status" value="1"/>
</dbReference>
<dbReference type="GO" id="GO:0061630">
    <property type="term" value="F:ubiquitin protein ligase activity"/>
    <property type="evidence" value="ECO:0007669"/>
    <property type="project" value="TreeGrafter"/>
</dbReference>
<name>A0A1B6LZ08_9HEMI</name>
<reference evidence="6" key="1">
    <citation type="submission" date="2015-11" db="EMBL/GenBank/DDBJ databases">
        <title>De novo transcriptome assembly of four potential Pierce s Disease insect vectors from Arizona vineyards.</title>
        <authorList>
            <person name="Tassone E.E."/>
        </authorList>
    </citation>
    <scope>NUCLEOTIDE SEQUENCE</scope>
</reference>
<evidence type="ECO:0000256" key="2">
    <source>
        <dbReference type="ARBA" id="ARBA00022771"/>
    </source>
</evidence>
<dbReference type="InterPro" id="IPR001841">
    <property type="entry name" value="Znf_RING"/>
</dbReference>
<accession>A0A1B6LZ08</accession>
<keyword evidence="3" id="KW-0862">Zinc</keyword>
<evidence type="ECO:0000313" key="6">
    <source>
        <dbReference type="EMBL" id="JAT28911.1"/>
    </source>
</evidence>
<dbReference type="EMBL" id="GEBQ01011066">
    <property type="protein sequence ID" value="JAT28911.1"/>
    <property type="molecule type" value="Transcribed_RNA"/>
</dbReference>
<protein>
    <recommendedName>
        <fullName evidence="5">RING-type domain-containing protein</fullName>
    </recommendedName>
</protein>
<dbReference type="InterPro" id="IPR013083">
    <property type="entry name" value="Znf_RING/FYVE/PHD"/>
</dbReference>
<dbReference type="PANTHER" id="PTHR45877">
    <property type="entry name" value="E3 UBIQUITIN-PROTEIN LIGASE SIAH2"/>
    <property type="match status" value="1"/>
</dbReference>
<dbReference type="PROSITE" id="PS50089">
    <property type="entry name" value="ZF_RING_2"/>
    <property type="match status" value="1"/>
</dbReference>
<dbReference type="AlphaFoldDB" id="A0A1B6LZ08"/>
<dbReference type="GO" id="GO:0008270">
    <property type="term" value="F:zinc ion binding"/>
    <property type="evidence" value="ECO:0007669"/>
    <property type="project" value="UniProtKB-KW"/>
</dbReference>
<dbReference type="InterPro" id="IPR004162">
    <property type="entry name" value="SINA-like_animal"/>
</dbReference>
<organism evidence="6">
    <name type="scientific">Graphocephala atropunctata</name>
    <dbReference type="NCBI Taxonomy" id="36148"/>
    <lineage>
        <taxon>Eukaryota</taxon>
        <taxon>Metazoa</taxon>
        <taxon>Ecdysozoa</taxon>
        <taxon>Arthropoda</taxon>
        <taxon>Hexapoda</taxon>
        <taxon>Insecta</taxon>
        <taxon>Pterygota</taxon>
        <taxon>Neoptera</taxon>
        <taxon>Paraneoptera</taxon>
        <taxon>Hemiptera</taxon>
        <taxon>Auchenorrhyncha</taxon>
        <taxon>Membracoidea</taxon>
        <taxon>Cicadellidae</taxon>
        <taxon>Cicadellinae</taxon>
        <taxon>Cicadellini</taxon>
        <taxon>Graphocephala</taxon>
    </lineage>
</organism>